<evidence type="ECO:0000256" key="2">
    <source>
        <dbReference type="ARBA" id="ARBA00022679"/>
    </source>
</evidence>
<feature type="binding site" evidence="4">
    <location>
        <position position="154"/>
    </location>
    <ligand>
        <name>Zn(2+)</name>
        <dbReference type="ChEBI" id="CHEBI:29105"/>
    </ligand>
</feature>
<dbReference type="GO" id="GO:0070403">
    <property type="term" value="F:NAD+ binding"/>
    <property type="evidence" value="ECO:0007669"/>
    <property type="project" value="InterPro"/>
</dbReference>
<reference evidence="6" key="1">
    <citation type="submission" date="2020-10" db="EMBL/GenBank/DDBJ databases">
        <authorList>
            <person name="Gilroy R."/>
        </authorList>
    </citation>
    <scope>NUCLEOTIDE SEQUENCE</scope>
    <source>
        <strain evidence="6">CHK190-19873</strain>
    </source>
</reference>
<name>A0A9D1JJ18_9FIRM</name>
<dbReference type="Proteomes" id="UP000823935">
    <property type="component" value="Unassembled WGS sequence"/>
</dbReference>
<dbReference type="GO" id="GO:0046872">
    <property type="term" value="F:metal ion binding"/>
    <property type="evidence" value="ECO:0007669"/>
    <property type="project" value="UniProtKB-KW"/>
</dbReference>
<evidence type="ECO:0000256" key="1">
    <source>
        <dbReference type="ARBA" id="ARBA00012928"/>
    </source>
</evidence>
<dbReference type="Gene3D" id="3.30.1600.10">
    <property type="entry name" value="SIR2/SIRT2 'Small Domain"/>
    <property type="match status" value="1"/>
</dbReference>
<evidence type="ECO:0000259" key="5">
    <source>
        <dbReference type="PROSITE" id="PS50305"/>
    </source>
</evidence>
<proteinExistence type="predicted"/>
<protein>
    <recommendedName>
        <fullName evidence="1">protein acetyllysine N-acetyltransferase</fullName>
        <ecNumber evidence="1">2.3.1.286</ecNumber>
    </recommendedName>
</protein>
<dbReference type="InterPro" id="IPR003000">
    <property type="entry name" value="Sirtuin"/>
</dbReference>
<feature type="binding site" evidence="4">
    <location>
        <position position="130"/>
    </location>
    <ligand>
        <name>Zn(2+)</name>
        <dbReference type="ChEBI" id="CHEBI:29105"/>
    </ligand>
</feature>
<comment type="caution">
    <text evidence="6">The sequence shown here is derived from an EMBL/GenBank/DDBJ whole genome shotgun (WGS) entry which is preliminary data.</text>
</comment>
<evidence type="ECO:0000313" key="7">
    <source>
        <dbReference type="Proteomes" id="UP000823935"/>
    </source>
</evidence>
<feature type="binding site" evidence="4">
    <location>
        <position position="151"/>
    </location>
    <ligand>
        <name>Zn(2+)</name>
        <dbReference type="ChEBI" id="CHEBI:29105"/>
    </ligand>
</feature>
<dbReference type="SUPFAM" id="SSF52467">
    <property type="entry name" value="DHS-like NAD/FAD-binding domain"/>
    <property type="match status" value="1"/>
</dbReference>
<sequence>MEKKLDFLKRILKESNYTVALCGSGMLMENDYYPLQSQERAYEIESKYGAGAEEMFTSAYYNTRPEQFFQFYRTEVLRNLGPGESAYALARMEKAGDIQCVITANVYEMAQRAGCSHVINLHGSIYDNKCPRCGKAYDLDYIMKSRKVPLCEKCKITIRPGVLLYGEMMDSRIVETSTREVEKADVLLLLGTSMNSYVFQTYVRYFTGKYLVIIHKNQNITDEKADLVIYDHPKNVLTQLGY</sequence>
<dbReference type="EMBL" id="DVIQ01000002">
    <property type="protein sequence ID" value="HIS29944.1"/>
    <property type="molecule type" value="Genomic_DNA"/>
</dbReference>
<dbReference type="PANTHER" id="PTHR11085">
    <property type="entry name" value="NAD-DEPENDENT PROTEIN DEACYLASE SIRTUIN-5, MITOCHONDRIAL-RELATED"/>
    <property type="match status" value="1"/>
</dbReference>
<feature type="binding site" evidence="4">
    <location>
        <position position="133"/>
    </location>
    <ligand>
        <name>Zn(2+)</name>
        <dbReference type="ChEBI" id="CHEBI:29105"/>
    </ligand>
</feature>
<keyword evidence="3" id="KW-0520">NAD</keyword>
<dbReference type="EC" id="2.3.1.286" evidence="1"/>
<dbReference type="Pfam" id="PF02146">
    <property type="entry name" value="SIR2"/>
    <property type="match status" value="1"/>
</dbReference>
<dbReference type="Gene3D" id="3.40.50.1220">
    <property type="entry name" value="TPP-binding domain"/>
    <property type="match status" value="1"/>
</dbReference>
<evidence type="ECO:0000256" key="4">
    <source>
        <dbReference type="PROSITE-ProRule" id="PRU00236"/>
    </source>
</evidence>
<dbReference type="InterPro" id="IPR026590">
    <property type="entry name" value="Ssirtuin_cat_dom"/>
</dbReference>
<evidence type="ECO:0000313" key="6">
    <source>
        <dbReference type="EMBL" id="HIS29944.1"/>
    </source>
</evidence>
<dbReference type="InterPro" id="IPR026591">
    <property type="entry name" value="Sirtuin_cat_small_dom_sf"/>
</dbReference>
<feature type="domain" description="Deacetylase sirtuin-type" evidence="5">
    <location>
        <begin position="1"/>
        <end position="242"/>
    </location>
</feature>
<organism evidence="6 7">
    <name type="scientific">Candidatus Limivivens intestinipullorum</name>
    <dbReference type="NCBI Taxonomy" id="2840858"/>
    <lineage>
        <taxon>Bacteria</taxon>
        <taxon>Bacillati</taxon>
        <taxon>Bacillota</taxon>
        <taxon>Clostridia</taxon>
        <taxon>Lachnospirales</taxon>
        <taxon>Lachnospiraceae</taxon>
        <taxon>Lachnospiraceae incertae sedis</taxon>
        <taxon>Candidatus Limivivens</taxon>
    </lineage>
</organism>
<accession>A0A9D1JJ18</accession>
<dbReference type="AlphaFoldDB" id="A0A9D1JJ18"/>
<gene>
    <name evidence="6" type="ORF">IAB44_00100</name>
</gene>
<dbReference type="InterPro" id="IPR050134">
    <property type="entry name" value="NAD-dep_sirtuin_deacylases"/>
</dbReference>
<keyword evidence="2" id="KW-0808">Transferase</keyword>
<evidence type="ECO:0000256" key="3">
    <source>
        <dbReference type="ARBA" id="ARBA00023027"/>
    </source>
</evidence>
<dbReference type="PROSITE" id="PS50305">
    <property type="entry name" value="SIRTUIN"/>
    <property type="match status" value="1"/>
</dbReference>
<dbReference type="PANTHER" id="PTHR11085:SF4">
    <property type="entry name" value="NAD-DEPENDENT PROTEIN DEACYLASE"/>
    <property type="match status" value="1"/>
</dbReference>
<dbReference type="InterPro" id="IPR029035">
    <property type="entry name" value="DHS-like_NAD/FAD-binding_dom"/>
</dbReference>
<keyword evidence="4" id="KW-0479">Metal-binding</keyword>
<keyword evidence="4" id="KW-0862">Zinc</keyword>
<dbReference type="GO" id="GO:0017136">
    <property type="term" value="F:histone deacetylase activity, NAD-dependent"/>
    <property type="evidence" value="ECO:0007669"/>
    <property type="project" value="TreeGrafter"/>
</dbReference>
<reference evidence="6" key="2">
    <citation type="journal article" date="2021" name="PeerJ">
        <title>Extensive microbial diversity within the chicken gut microbiome revealed by metagenomics and culture.</title>
        <authorList>
            <person name="Gilroy R."/>
            <person name="Ravi A."/>
            <person name="Getino M."/>
            <person name="Pursley I."/>
            <person name="Horton D.L."/>
            <person name="Alikhan N.F."/>
            <person name="Baker D."/>
            <person name="Gharbi K."/>
            <person name="Hall N."/>
            <person name="Watson M."/>
            <person name="Adriaenssens E.M."/>
            <person name="Foster-Nyarko E."/>
            <person name="Jarju S."/>
            <person name="Secka A."/>
            <person name="Antonio M."/>
            <person name="Oren A."/>
            <person name="Chaudhuri R.R."/>
            <person name="La Ragione R."/>
            <person name="Hildebrand F."/>
            <person name="Pallen M.J."/>
        </authorList>
    </citation>
    <scope>NUCLEOTIDE SEQUENCE</scope>
    <source>
        <strain evidence="6">CHK190-19873</strain>
    </source>
</reference>
<feature type="active site" description="Proton acceptor" evidence="4">
    <location>
        <position position="122"/>
    </location>
</feature>